<dbReference type="EMBL" id="WBMO01000005">
    <property type="protein sequence ID" value="MDV2478457.1"/>
    <property type="molecule type" value="Genomic_DNA"/>
</dbReference>
<protein>
    <submittedName>
        <fullName evidence="1">Uncharacterized protein</fullName>
    </submittedName>
</protein>
<sequence length="209" mass="22605">MLDPDLGQAVVHRPLQAIRGFRLVPEIPLHGRDVLLEQVEILAVVVAHLAEQTGHQEQPGQQLRTRFARQCRAEADGLGHDVAAVGRCHGEHHVLPDAALLAGELEHFVRHVPGDGPSDDVEVAFLAVLAVPAVPRGHRKVGREHGLRRVLLIARSLDRVRECVPDEIRVAFQPPPVGEGCVAHGDLPMMWPGSDSIAVVQGDGCFCTG</sequence>
<keyword evidence="2" id="KW-1185">Reference proteome</keyword>
<comment type="caution">
    <text evidence="1">The sequence shown here is derived from an EMBL/GenBank/DDBJ whole genome shotgun (WGS) entry which is preliminary data.</text>
</comment>
<evidence type="ECO:0000313" key="1">
    <source>
        <dbReference type="EMBL" id="MDV2478457.1"/>
    </source>
</evidence>
<organism evidence="1 2">
    <name type="scientific">Rhodococcus zopfii</name>
    <dbReference type="NCBI Taxonomy" id="43772"/>
    <lineage>
        <taxon>Bacteria</taxon>
        <taxon>Bacillati</taxon>
        <taxon>Actinomycetota</taxon>
        <taxon>Actinomycetes</taxon>
        <taxon>Mycobacteriales</taxon>
        <taxon>Nocardiaceae</taxon>
        <taxon>Rhodococcus</taxon>
    </lineage>
</organism>
<gene>
    <name evidence="1" type="ORF">F8M49_29100</name>
</gene>
<name>A0ABU3WWT0_9NOCA</name>
<dbReference type="Proteomes" id="UP001275440">
    <property type="component" value="Unassembled WGS sequence"/>
</dbReference>
<proteinExistence type="predicted"/>
<reference evidence="1 2" key="1">
    <citation type="submission" date="2019-10" db="EMBL/GenBank/DDBJ databases">
        <title>Draft Genome Assembly of Rhodococcus zopfii DSM44189.</title>
        <authorList>
            <person name="Sutton J.M."/>
            <person name="Akob D.M."/>
            <person name="Bushman T.J."/>
        </authorList>
    </citation>
    <scope>NUCLEOTIDE SEQUENCE [LARGE SCALE GENOMIC DNA]</scope>
    <source>
        <strain evidence="1 2">DSM 44189</strain>
    </source>
</reference>
<accession>A0ABU3WWT0</accession>
<evidence type="ECO:0000313" key="2">
    <source>
        <dbReference type="Proteomes" id="UP001275440"/>
    </source>
</evidence>